<accession>A0A2N4UWJ4</accession>
<keyword evidence="3" id="KW-1185">Reference proteome</keyword>
<gene>
    <name evidence="2" type="ORF">CIK00_03715</name>
</gene>
<evidence type="ECO:0000313" key="2">
    <source>
        <dbReference type="EMBL" id="PLC59390.1"/>
    </source>
</evidence>
<dbReference type="InterPro" id="IPR041419">
    <property type="entry name" value="TnsE_C"/>
</dbReference>
<dbReference type="EMBL" id="NPIB01000002">
    <property type="protein sequence ID" value="PLC59390.1"/>
    <property type="molecule type" value="Genomic_DNA"/>
</dbReference>
<evidence type="ECO:0000313" key="3">
    <source>
        <dbReference type="Proteomes" id="UP000234420"/>
    </source>
</evidence>
<name>A0A2N4UWJ4_9GAMM</name>
<dbReference type="Proteomes" id="UP000234420">
    <property type="component" value="Unassembled WGS sequence"/>
</dbReference>
<dbReference type="AlphaFoldDB" id="A0A2N4UWJ4"/>
<sequence>MMEARFQYANQGFSLFEVYAADIDTRLSTLIVKVDSYDQLERKIPEFMTKVVKGSPSWTDVAALFDNSNTLHHPIGFYEKEFNERVIQKWLSGLQKNCSYSLKTRVTPKQVSYGWGDCHIS</sequence>
<reference evidence="2 3" key="1">
    <citation type="journal article" date="2018" name="Syst. Appl. Microbiol.">
        <title>Photobacterium carnosum sp. nov., isolated from spoiled modified atmosphere packaged poultry meat.</title>
        <authorList>
            <person name="Hilgarth M."/>
            <person name="Fuertes S."/>
            <person name="Ehrmann M."/>
            <person name="Vogel R.F."/>
        </authorList>
    </citation>
    <scope>NUCLEOTIDE SEQUENCE [LARGE SCALE GENOMIC DNA]</scope>
    <source>
        <strain evidence="2 3">TMW 2.2021</strain>
    </source>
</reference>
<dbReference type="Pfam" id="PF18623">
    <property type="entry name" value="TnsE_C"/>
    <property type="match status" value="1"/>
</dbReference>
<evidence type="ECO:0000259" key="1">
    <source>
        <dbReference type="Pfam" id="PF18623"/>
    </source>
</evidence>
<proteinExistence type="predicted"/>
<organism evidence="2 3">
    <name type="scientific">Photobacterium carnosum</name>
    <dbReference type="NCBI Taxonomy" id="2023717"/>
    <lineage>
        <taxon>Bacteria</taxon>
        <taxon>Pseudomonadati</taxon>
        <taxon>Pseudomonadota</taxon>
        <taxon>Gammaproteobacteria</taxon>
        <taxon>Vibrionales</taxon>
        <taxon>Vibrionaceae</taxon>
        <taxon>Photobacterium</taxon>
    </lineage>
</organism>
<feature type="domain" description="TnsE C-terminal" evidence="1">
    <location>
        <begin position="1"/>
        <end position="90"/>
    </location>
</feature>
<protein>
    <recommendedName>
        <fullName evidence="1">TnsE C-terminal domain-containing protein</fullName>
    </recommendedName>
</protein>
<comment type="caution">
    <text evidence="2">The sequence shown here is derived from an EMBL/GenBank/DDBJ whole genome shotgun (WGS) entry which is preliminary data.</text>
</comment>